<organism evidence="2 3">
    <name type="scientific">Entomospira culicis</name>
    <dbReference type="NCBI Taxonomy" id="2719989"/>
    <lineage>
        <taxon>Bacteria</taxon>
        <taxon>Pseudomonadati</taxon>
        <taxon>Spirochaetota</taxon>
        <taxon>Spirochaetia</taxon>
        <taxon>Spirochaetales</taxon>
        <taxon>Spirochaetaceae</taxon>
        <taxon>Entomospira</taxon>
    </lineage>
</organism>
<dbReference type="SMART" id="SM00909">
    <property type="entry name" value="Germane"/>
    <property type="match status" value="1"/>
</dbReference>
<dbReference type="InterPro" id="IPR019606">
    <property type="entry name" value="GerMN"/>
</dbReference>
<sequence>MSHKTNMSRWYTFFLSLTLALIVLVAMGGVISLKTLVLGKKEPVSRVQEQQSAYYLVTLVEEKILYIPIERRMSHDILGAQRLLGELLSVSFSGEDPFFSLIPPEVELRNLWVEGEVLYVDFSEDLQFNPYGSEGYAGALHQILRTLATVSPVSSVQILIEGQTQDFLHEGVFIGEPILLQEYQEEWSSVLENR</sequence>
<accession>A0A968GFQ8</accession>
<dbReference type="AlphaFoldDB" id="A0A968GFQ8"/>
<evidence type="ECO:0000259" key="1">
    <source>
        <dbReference type="SMART" id="SM00909"/>
    </source>
</evidence>
<evidence type="ECO:0000313" key="2">
    <source>
        <dbReference type="EMBL" id="NIZ69193.1"/>
    </source>
</evidence>
<name>A0A968GFQ8_9SPIO</name>
<proteinExistence type="predicted"/>
<dbReference type="EMBL" id="JAATLM010000001">
    <property type="protein sequence ID" value="NIZ69193.1"/>
    <property type="molecule type" value="Genomic_DNA"/>
</dbReference>
<comment type="caution">
    <text evidence="2">The sequence shown here is derived from an EMBL/GenBank/DDBJ whole genome shotgun (WGS) entry which is preliminary data.</text>
</comment>
<protein>
    <recommendedName>
        <fullName evidence="1">GerMN domain-containing protein</fullName>
    </recommendedName>
</protein>
<evidence type="ECO:0000313" key="3">
    <source>
        <dbReference type="Proteomes" id="UP000778951"/>
    </source>
</evidence>
<keyword evidence="3" id="KW-1185">Reference proteome</keyword>
<dbReference type="Pfam" id="PF10646">
    <property type="entry name" value="Germane"/>
    <property type="match status" value="1"/>
</dbReference>
<reference evidence="2" key="1">
    <citation type="submission" date="2020-03" db="EMBL/GenBank/DDBJ databases">
        <title>Spirochaetal bacteria isolated from arthropods constitute a novel genus Entomospira genus novum within the order Spirochaetales.</title>
        <authorList>
            <person name="Grana-Miraglia L."/>
            <person name="Sikutova S."/>
            <person name="Fingerle V."/>
            <person name="Sing A."/>
            <person name="Castillo-Ramirez S."/>
            <person name="Margos G."/>
            <person name="Rudolf I."/>
        </authorList>
    </citation>
    <scope>NUCLEOTIDE SEQUENCE</scope>
    <source>
        <strain evidence="2">BR149</strain>
    </source>
</reference>
<feature type="domain" description="GerMN" evidence="1">
    <location>
        <begin position="80"/>
        <end position="169"/>
    </location>
</feature>
<dbReference type="Proteomes" id="UP000778951">
    <property type="component" value="Unassembled WGS sequence"/>
</dbReference>
<gene>
    <name evidence="2" type="ORF">HCT48_03065</name>
</gene>
<dbReference type="RefSeq" id="WP_167695291.1">
    <property type="nucleotide sequence ID" value="NZ_JAATLL010000002.1"/>
</dbReference>